<dbReference type="GO" id="GO:0005802">
    <property type="term" value="C:trans-Golgi network"/>
    <property type="evidence" value="ECO:0007669"/>
    <property type="project" value="TreeGrafter"/>
</dbReference>
<sequence>MVDCYFPVTVRLIILLTLGLLAKSENCRQTTYCSCQRDNGDVVDLQQFGDRVFQNMTKSAIYKWLPCAQMDCNNVTQTICQFNVISPSVQFPNNLGSIKSVHFTVSKGNVILTYTDPSGNTKSTVALVCSEGKEATFLFIGRVRGFVYQTYNFQLQSKHFCPSHSLSTGTIICIVLLCVLVLYLVLGVVFNIFVQHKSGCNAVPNADSWKSSGDYIQDGFAFTLTKCGKLNKRKEYNEI</sequence>
<dbReference type="EMBL" id="KQ420329">
    <property type="protein sequence ID" value="KOF80620.1"/>
    <property type="molecule type" value="Genomic_DNA"/>
</dbReference>
<dbReference type="OMA" id="ESTCANM"/>
<name>A0A0L8GVL2_OCTBM</name>
<reference evidence="4" key="1">
    <citation type="submission" date="2015-07" db="EMBL/GenBank/DDBJ databases">
        <title>MeaNS - Measles Nucleotide Surveillance Program.</title>
        <authorList>
            <person name="Tran T."/>
            <person name="Druce J."/>
        </authorList>
    </citation>
    <scope>NUCLEOTIDE SEQUENCE</scope>
    <source>
        <strain evidence="4">UCB-OBI-ISO-001</strain>
        <tissue evidence="4">Gonad</tissue>
    </source>
</reference>
<dbReference type="InterPro" id="IPR028927">
    <property type="entry name" value="Man-6-P_rcpt"/>
</dbReference>
<dbReference type="PANTHER" id="PTHR15071:SF0">
    <property type="entry name" value="MANNOSE 6-PHOSPHATE RECEPTOR-LIKE PROTEIN 1"/>
    <property type="match status" value="1"/>
</dbReference>
<dbReference type="Pfam" id="PF02157">
    <property type="entry name" value="Man-6-P_recep"/>
    <property type="match status" value="1"/>
</dbReference>
<keyword evidence="2" id="KW-0812">Transmembrane</keyword>
<evidence type="ECO:0008006" key="5">
    <source>
        <dbReference type="Google" id="ProtNLM"/>
    </source>
</evidence>
<dbReference type="KEGG" id="obi:106874633"/>
<dbReference type="Gene3D" id="2.70.130.10">
    <property type="entry name" value="Mannose-6-phosphate receptor binding domain"/>
    <property type="match status" value="1"/>
</dbReference>
<protein>
    <recommendedName>
        <fullName evidence="5">Cation-dependent mannose-6-phosphate receptor</fullName>
    </recommendedName>
</protein>
<dbReference type="GO" id="GO:0000139">
    <property type="term" value="C:Golgi membrane"/>
    <property type="evidence" value="ECO:0007669"/>
    <property type="project" value="UniProtKB-SubCell"/>
</dbReference>
<dbReference type="AlphaFoldDB" id="A0A0L8GVL2"/>
<dbReference type="InterPro" id="IPR009011">
    <property type="entry name" value="Man6P_isomerase_rcpt-bd_dom_sf"/>
</dbReference>
<dbReference type="PANTHER" id="PTHR15071">
    <property type="entry name" value="MANNOSE-6-PHOSPHATE RECEPTOR FAMILY MEMBER"/>
    <property type="match status" value="1"/>
</dbReference>
<evidence type="ECO:0000256" key="1">
    <source>
        <dbReference type="ARBA" id="ARBA00023180"/>
    </source>
</evidence>
<gene>
    <name evidence="4" type="ORF">OCBIM_22027647mg</name>
</gene>
<dbReference type="OrthoDB" id="29460at2759"/>
<dbReference type="SUPFAM" id="SSF50911">
    <property type="entry name" value="Mannose 6-phosphate receptor domain"/>
    <property type="match status" value="1"/>
</dbReference>
<keyword evidence="3" id="KW-0732">Signal</keyword>
<feature type="transmembrane region" description="Helical" evidence="2">
    <location>
        <begin position="169"/>
        <end position="194"/>
    </location>
</feature>
<keyword evidence="2" id="KW-0472">Membrane</keyword>
<keyword evidence="1" id="KW-0325">Glycoprotein</keyword>
<evidence type="ECO:0000256" key="2">
    <source>
        <dbReference type="SAM" id="Phobius"/>
    </source>
</evidence>
<evidence type="ECO:0000313" key="4">
    <source>
        <dbReference type="EMBL" id="KOF80620.1"/>
    </source>
</evidence>
<organism evidence="4">
    <name type="scientific">Octopus bimaculoides</name>
    <name type="common">California two-spotted octopus</name>
    <dbReference type="NCBI Taxonomy" id="37653"/>
    <lineage>
        <taxon>Eukaryota</taxon>
        <taxon>Metazoa</taxon>
        <taxon>Spiralia</taxon>
        <taxon>Lophotrochozoa</taxon>
        <taxon>Mollusca</taxon>
        <taxon>Cephalopoda</taxon>
        <taxon>Coleoidea</taxon>
        <taxon>Octopodiformes</taxon>
        <taxon>Octopoda</taxon>
        <taxon>Incirrata</taxon>
        <taxon>Octopodidae</taxon>
        <taxon>Octopus</taxon>
    </lineage>
</organism>
<feature type="signal peptide" evidence="3">
    <location>
        <begin position="1"/>
        <end position="24"/>
    </location>
</feature>
<feature type="chain" id="PRO_5005583238" description="Cation-dependent mannose-6-phosphate receptor" evidence="3">
    <location>
        <begin position="25"/>
        <end position="239"/>
    </location>
</feature>
<accession>A0A0L8GVL2</accession>
<evidence type="ECO:0000256" key="3">
    <source>
        <dbReference type="SAM" id="SignalP"/>
    </source>
</evidence>
<keyword evidence="2" id="KW-1133">Transmembrane helix</keyword>
<proteinExistence type="predicted"/>